<feature type="region of interest" description="Disordered" evidence="1">
    <location>
        <begin position="115"/>
        <end position="138"/>
    </location>
</feature>
<feature type="region of interest" description="Disordered" evidence="1">
    <location>
        <begin position="1"/>
        <end position="87"/>
    </location>
</feature>
<protein>
    <submittedName>
        <fullName evidence="2">Uncharacterized protein</fullName>
    </submittedName>
</protein>
<evidence type="ECO:0000256" key="1">
    <source>
        <dbReference type="SAM" id="MobiDB-lite"/>
    </source>
</evidence>
<name>A0ABR2BYD9_9ROSI</name>
<comment type="caution">
    <text evidence="2">The sequence shown here is derived from an EMBL/GenBank/DDBJ whole genome shotgun (WGS) entry which is preliminary data.</text>
</comment>
<accession>A0ABR2BYD9</accession>
<evidence type="ECO:0000313" key="2">
    <source>
        <dbReference type="EMBL" id="KAK8512096.1"/>
    </source>
</evidence>
<dbReference type="Proteomes" id="UP001472677">
    <property type="component" value="Unassembled WGS sequence"/>
</dbReference>
<proteinExistence type="predicted"/>
<gene>
    <name evidence="2" type="ORF">V6N12_018577</name>
</gene>
<evidence type="ECO:0000313" key="3">
    <source>
        <dbReference type="Proteomes" id="UP001472677"/>
    </source>
</evidence>
<reference evidence="2 3" key="1">
    <citation type="journal article" date="2024" name="G3 (Bethesda)">
        <title>Genome assembly of Hibiscus sabdariffa L. provides insights into metabolisms of medicinal natural products.</title>
        <authorList>
            <person name="Kim T."/>
        </authorList>
    </citation>
    <scope>NUCLEOTIDE SEQUENCE [LARGE SCALE GENOMIC DNA]</scope>
    <source>
        <strain evidence="2">TK-2024</strain>
        <tissue evidence="2">Old leaves</tissue>
    </source>
</reference>
<dbReference type="EMBL" id="JBBPBM010000075">
    <property type="protein sequence ID" value="KAK8512096.1"/>
    <property type="molecule type" value="Genomic_DNA"/>
</dbReference>
<sequence>METAACSAKTASVGPAECCASPQRTRSDESLATTPIPAPLSTTKEPPVSRATVSGGGGDQATRLRASFCSSKTGRARSGQVVSLEQGSYRNSSPYRLQLLIIHLTIPTVPKVLEESDETTKSWSRQLRGRLFQPGEST</sequence>
<organism evidence="2 3">
    <name type="scientific">Hibiscus sabdariffa</name>
    <name type="common">roselle</name>
    <dbReference type="NCBI Taxonomy" id="183260"/>
    <lineage>
        <taxon>Eukaryota</taxon>
        <taxon>Viridiplantae</taxon>
        <taxon>Streptophyta</taxon>
        <taxon>Embryophyta</taxon>
        <taxon>Tracheophyta</taxon>
        <taxon>Spermatophyta</taxon>
        <taxon>Magnoliopsida</taxon>
        <taxon>eudicotyledons</taxon>
        <taxon>Gunneridae</taxon>
        <taxon>Pentapetalae</taxon>
        <taxon>rosids</taxon>
        <taxon>malvids</taxon>
        <taxon>Malvales</taxon>
        <taxon>Malvaceae</taxon>
        <taxon>Malvoideae</taxon>
        <taxon>Hibiscus</taxon>
    </lineage>
</organism>
<keyword evidence="3" id="KW-1185">Reference proteome</keyword>